<dbReference type="InterPro" id="IPR024163">
    <property type="entry name" value="Aerotolerance_reg_N"/>
</dbReference>
<feature type="domain" description="VWFA" evidence="6">
    <location>
        <begin position="84"/>
        <end position="297"/>
    </location>
</feature>
<dbReference type="PROSITE" id="PS50234">
    <property type="entry name" value="VWFA"/>
    <property type="match status" value="1"/>
</dbReference>
<feature type="transmembrane region" description="Helical" evidence="5">
    <location>
        <begin position="316"/>
        <end position="339"/>
    </location>
</feature>
<keyword evidence="3 5" id="KW-1133">Transmembrane helix</keyword>
<evidence type="ECO:0000256" key="4">
    <source>
        <dbReference type="ARBA" id="ARBA00023136"/>
    </source>
</evidence>
<evidence type="ECO:0000256" key="2">
    <source>
        <dbReference type="ARBA" id="ARBA00022692"/>
    </source>
</evidence>
<keyword evidence="8" id="KW-1185">Reference proteome</keyword>
<accession>A0A7W5DVP6</accession>
<dbReference type="InterPro" id="IPR036465">
    <property type="entry name" value="vWFA_dom_sf"/>
</dbReference>
<keyword evidence="4 5" id="KW-0472">Membrane</keyword>
<dbReference type="InterPro" id="IPR002035">
    <property type="entry name" value="VWF_A"/>
</dbReference>
<evidence type="ECO:0000256" key="1">
    <source>
        <dbReference type="ARBA" id="ARBA00022475"/>
    </source>
</evidence>
<dbReference type="InterPro" id="IPR050768">
    <property type="entry name" value="UPF0353/GerABKA_families"/>
</dbReference>
<keyword evidence="2 5" id="KW-0812">Transmembrane</keyword>
<dbReference type="PANTHER" id="PTHR22550:SF5">
    <property type="entry name" value="LEUCINE ZIPPER PROTEIN 4"/>
    <property type="match status" value="1"/>
</dbReference>
<dbReference type="Pfam" id="PF13519">
    <property type="entry name" value="VWA_2"/>
    <property type="match status" value="1"/>
</dbReference>
<dbReference type="Gene3D" id="3.40.50.410">
    <property type="entry name" value="von Willebrand factor, type A domain"/>
    <property type="match status" value="1"/>
</dbReference>
<organism evidence="7 8">
    <name type="scientific">Aporhodopirellula rubra</name>
    <dbReference type="NCBI Taxonomy" id="980271"/>
    <lineage>
        <taxon>Bacteria</taxon>
        <taxon>Pseudomonadati</taxon>
        <taxon>Planctomycetota</taxon>
        <taxon>Planctomycetia</taxon>
        <taxon>Pirellulales</taxon>
        <taxon>Pirellulaceae</taxon>
        <taxon>Aporhodopirellula</taxon>
    </lineage>
</organism>
<reference evidence="7 8" key="1">
    <citation type="submission" date="2020-08" db="EMBL/GenBank/DDBJ databases">
        <title>Genomic Encyclopedia of Type Strains, Phase III (KMG-III): the genomes of soil and plant-associated and newly described type strains.</title>
        <authorList>
            <person name="Whitman W."/>
        </authorList>
    </citation>
    <scope>NUCLEOTIDE SEQUENCE [LARGE SCALE GENOMIC DNA]</scope>
    <source>
        <strain evidence="7 8">CECT 8075</strain>
    </source>
</reference>
<dbReference type="SMART" id="SM00327">
    <property type="entry name" value="VWA"/>
    <property type="match status" value="1"/>
</dbReference>
<evidence type="ECO:0000313" key="7">
    <source>
        <dbReference type="EMBL" id="MBB3205383.1"/>
    </source>
</evidence>
<evidence type="ECO:0000259" key="6">
    <source>
        <dbReference type="PROSITE" id="PS50234"/>
    </source>
</evidence>
<proteinExistence type="predicted"/>
<dbReference type="SUPFAM" id="SSF53300">
    <property type="entry name" value="vWA-like"/>
    <property type="match status" value="1"/>
</dbReference>
<name>A0A7W5DVP6_9BACT</name>
<keyword evidence="1" id="KW-1003">Cell membrane</keyword>
<dbReference type="Proteomes" id="UP000536179">
    <property type="component" value="Unassembled WGS sequence"/>
</dbReference>
<protein>
    <submittedName>
        <fullName evidence="7">Ca-activated chloride channel family protein</fullName>
    </submittedName>
</protein>
<evidence type="ECO:0000313" key="8">
    <source>
        <dbReference type="Proteomes" id="UP000536179"/>
    </source>
</evidence>
<dbReference type="RefSeq" id="WP_184302833.1">
    <property type="nucleotide sequence ID" value="NZ_JACHXU010000003.1"/>
</dbReference>
<dbReference type="EMBL" id="JACHXU010000003">
    <property type="protein sequence ID" value="MBB3205383.1"/>
    <property type="molecule type" value="Genomic_DNA"/>
</dbReference>
<sequence>MSFAYPWLLLLLPLPAIAVFFQRRTRGTLAVPSLQLWQHADSGRARFLWIPPTLRVLAMTLFILAMARPQAGSTHTTQVNEGIAIQLLVDVSSSMAMNIQLPDQEQTTRMEVAKELVERFIAGDGEELSGREGDLLGLVTFARYADTRSPLTFGHDALLQLVRSLEIQERPNEDGTAYGDALAVAAARLEQLDDPEVRQRRSLEGEISSRVIILLTDGENNSGQHQPIEAAGLARQWGCRIYCISLGDHAPGNPNSPSAPPQLSEAERVLEHIATETGGLFRTAFDFDSLLSVYAEVDQLEQSRIVTRNYTRVSELFWLPLAVGLFALVPALILEATWLRTVP</sequence>
<dbReference type="AlphaFoldDB" id="A0A7W5DVP6"/>
<evidence type="ECO:0000256" key="3">
    <source>
        <dbReference type="ARBA" id="ARBA00022989"/>
    </source>
</evidence>
<evidence type="ECO:0000256" key="5">
    <source>
        <dbReference type="SAM" id="Phobius"/>
    </source>
</evidence>
<comment type="caution">
    <text evidence="7">The sequence shown here is derived from an EMBL/GenBank/DDBJ whole genome shotgun (WGS) entry which is preliminary data.</text>
</comment>
<dbReference type="PANTHER" id="PTHR22550">
    <property type="entry name" value="SPORE GERMINATION PROTEIN"/>
    <property type="match status" value="1"/>
</dbReference>
<dbReference type="Pfam" id="PF07584">
    <property type="entry name" value="BatA"/>
    <property type="match status" value="1"/>
</dbReference>
<gene>
    <name evidence="7" type="ORF">FHS27_001183</name>
</gene>